<comment type="caution">
    <text evidence="2">The sequence shown here is derived from an EMBL/GenBank/DDBJ whole genome shotgun (WGS) entry which is preliminary data.</text>
</comment>
<dbReference type="SUPFAM" id="SSF47226">
    <property type="entry name" value="Histidine-containing phosphotransfer domain, HPT domain"/>
    <property type="match status" value="1"/>
</dbReference>
<organism evidence="2">
    <name type="scientific">marine sediment metagenome</name>
    <dbReference type="NCBI Taxonomy" id="412755"/>
    <lineage>
        <taxon>unclassified sequences</taxon>
        <taxon>metagenomes</taxon>
        <taxon>ecological metagenomes</taxon>
    </lineage>
</organism>
<protein>
    <recommendedName>
        <fullName evidence="1">HPt domain-containing protein</fullName>
    </recommendedName>
</protein>
<name>A0A0F9URX3_9ZZZZ</name>
<dbReference type="GO" id="GO:0000160">
    <property type="term" value="P:phosphorelay signal transduction system"/>
    <property type="evidence" value="ECO:0007669"/>
    <property type="project" value="InterPro"/>
</dbReference>
<feature type="domain" description="HPt" evidence="1">
    <location>
        <begin position="13"/>
        <end position="76"/>
    </location>
</feature>
<dbReference type="EMBL" id="LAZR01000068">
    <property type="protein sequence ID" value="KKN95845.1"/>
    <property type="molecule type" value="Genomic_DNA"/>
</dbReference>
<dbReference type="InterPro" id="IPR008207">
    <property type="entry name" value="Sig_transdc_His_kin_Hpt_dom"/>
</dbReference>
<sequence>MHHKLELPGIERIRARFLEMLEQRQRALAEHALAAWEGTSLQDINDNLTEARRILHQIAGTAGSLGFDDLGTIARDNEVAIDTHLDGPNGKIASCPTEIIFGLDDFLKSSEALIAEQATLESA</sequence>
<reference evidence="2" key="1">
    <citation type="journal article" date="2015" name="Nature">
        <title>Complex archaea that bridge the gap between prokaryotes and eukaryotes.</title>
        <authorList>
            <person name="Spang A."/>
            <person name="Saw J.H."/>
            <person name="Jorgensen S.L."/>
            <person name="Zaremba-Niedzwiedzka K."/>
            <person name="Martijn J."/>
            <person name="Lind A.E."/>
            <person name="van Eijk R."/>
            <person name="Schleper C."/>
            <person name="Guy L."/>
            <person name="Ettema T.J."/>
        </authorList>
    </citation>
    <scope>NUCLEOTIDE SEQUENCE</scope>
</reference>
<accession>A0A0F9URX3</accession>
<proteinExistence type="predicted"/>
<evidence type="ECO:0000259" key="1">
    <source>
        <dbReference type="Pfam" id="PF01627"/>
    </source>
</evidence>
<dbReference type="Pfam" id="PF01627">
    <property type="entry name" value="Hpt"/>
    <property type="match status" value="1"/>
</dbReference>
<dbReference type="Gene3D" id="1.20.120.160">
    <property type="entry name" value="HPT domain"/>
    <property type="match status" value="1"/>
</dbReference>
<gene>
    <name evidence="2" type="ORF">LCGC14_0173440</name>
</gene>
<evidence type="ECO:0000313" key="2">
    <source>
        <dbReference type="EMBL" id="KKN95845.1"/>
    </source>
</evidence>
<dbReference type="InterPro" id="IPR036641">
    <property type="entry name" value="HPT_dom_sf"/>
</dbReference>
<dbReference type="AlphaFoldDB" id="A0A0F9URX3"/>